<dbReference type="Pfam" id="PF06877">
    <property type="entry name" value="RraB"/>
    <property type="match status" value="1"/>
</dbReference>
<dbReference type="AlphaFoldDB" id="A0A2X2RCV8"/>
<dbReference type="SUPFAM" id="SSF89946">
    <property type="entry name" value="Hypothetical protein VC0424"/>
    <property type="match status" value="1"/>
</dbReference>
<organism evidence="3 4">
    <name type="scientific">Capnocytophaga ochracea</name>
    <dbReference type="NCBI Taxonomy" id="1018"/>
    <lineage>
        <taxon>Bacteria</taxon>
        <taxon>Pseudomonadati</taxon>
        <taxon>Bacteroidota</taxon>
        <taxon>Flavobacteriia</taxon>
        <taxon>Flavobacteriales</taxon>
        <taxon>Flavobacteriaceae</taxon>
        <taxon>Capnocytophaga</taxon>
    </lineage>
</organism>
<evidence type="ECO:0000313" key="4">
    <source>
        <dbReference type="Proteomes" id="UP000249891"/>
    </source>
</evidence>
<feature type="domain" description="Regulator of ribonuclease activity B" evidence="2">
    <location>
        <begin position="150"/>
        <end position="253"/>
    </location>
</feature>
<name>A0A2X2RCV8_CAPOC</name>
<dbReference type="Proteomes" id="UP000249891">
    <property type="component" value="Unassembled WGS sequence"/>
</dbReference>
<dbReference type="InterPro" id="IPR009671">
    <property type="entry name" value="RraB_dom"/>
</dbReference>
<protein>
    <submittedName>
        <fullName evidence="3">Family of uncharacterized function (DUF695)</fullName>
    </submittedName>
</protein>
<dbReference type="Pfam" id="PF05117">
    <property type="entry name" value="DUF695"/>
    <property type="match status" value="1"/>
</dbReference>
<dbReference type="RefSeq" id="WP_128091473.1">
    <property type="nucleotide sequence ID" value="NZ_UARG01000017.1"/>
</dbReference>
<sequence>MTHHNLPQNWDFFMCHIEGVPASIRTNLALFELAPLEGLSQRLQFYIKMQNPTPDGFPSKEEYPILCDIEDAISEKAEPTGAVLAGVVKSEGFLELWFYCNNAEVLAQTCEEALQAFEGYKSGYNTAEDAQWEDYFDFLYPDEFSYQTMQNRKVLMQLEKKGDKMEVPREIDHFIYFKSEAQQRGFADKVAEKGYKVRLSDEKTVEERKSEGHTFPYTVEATREDSPLDINNIVWELIELASSFEGEYDGWGCVNVTDN</sequence>
<proteinExistence type="predicted"/>
<feature type="domain" description="DUF695" evidence="1">
    <location>
        <begin position="8"/>
        <end position="140"/>
    </location>
</feature>
<dbReference type="InterPro" id="IPR036701">
    <property type="entry name" value="RraB-like_sf"/>
</dbReference>
<evidence type="ECO:0000313" key="3">
    <source>
        <dbReference type="EMBL" id="SQA78262.1"/>
    </source>
</evidence>
<evidence type="ECO:0000259" key="1">
    <source>
        <dbReference type="Pfam" id="PF05117"/>
    </source>
</evidence>
<reference evidence="3 4" key="1">
    <citation type="submission" date="2018-06" db="EMBL/GenBank/DDBJ databases">
        <authorList>
            <consortium name="Pathogen Informatics"/>
            <person name="Doyle S."/>
        </authorList>
    </citation>
    <scope>NUCLEOTIDE SEQUENCE [LARGE SCALE GENOMIC DNA]</scope>
    <source>
        <strain evidence="3 4">NCTC11546</strain>
    </source>
</reference>
<gene>
    <name evidence="3" type="ORF">NCTC11546_01491</name>
</gene>
<dbReference type="InterPro" id="IPR016097">
    <property type="entry name" value="DUF695"/>
</dbReference>
<accession>A0A2X2RCV8</accession>
<dbReference type="EMBL" id="UARG01000017">
    <property type="protein sequence ID" value="SQA78262.1"/>
    <property type="molecule type" value="Genomic_DNA"/>
</dbReference>
<evidence type="ECO:0000259" key="2">
    <source>
        <dbReference type="Pfam" id="PF06877"/>
    </source>
</evidence>
<dbReference type="Gene3D" id="3.30.70.970">
    <property type="entry name" value="RraB-like"/>
    <property type="match status" value="1"/>
</dbReference>